<evidence type="ECO:0000256" key="1">
    <source>
        <dbReference type="ARBA" id="ARBA00001966"/>
    </source>
</evidence>
<dbReference type="InterPro" id="IPR013785">
    <property type="entry name" value="Aldolase_TIM"/>
</dbReference>
<organism evidence="7 8">
    <name type="scientific">Syntrophomonas zehnderi OL-4</name>
    <dbReference type="NCBI Taxonomy" id="690567"/>
    <lineage>
        <taxon>Bacteria</taxon>
        <taxon>Bacillati</taxon>
        <taxon>Bacillota</taxon>
        <taxon>Clostridia</taxon>
        <taxon>Eubacteriales</taxon>
        <taxon>Syntrophomonadaceae</taxon>
        <taxon>Syntrophomonas</taxon>
    </lineage>
</organism>
<evidence type="ECO:0000256" key="3">
    <source>
        <dbReference type="ARBA" id="ARBA00022723"/>
    </source>
</evidence>
<comment type="cofactor">
    <cofactor evidence="1">
        <name>[4Fe-4S] cluster</name>
        <dbReference type="ChEBI" id="CHEBI:49883"/>
    </cofactor>
</comment>
<proteinExistence type="predicted"/>
<dbReference type="PROSITE" id="PS51918">
    <property type="entry name" value="RADICAL_SAM"/>
    <property type="match status" value="1"/>
</dbReference>
<dbReference type="SFLD" id="SFLDG01082">
    <property type="entry name" value="B12-binding_domain_containing"/>
    <property type="match status" value="1"/>
</dbReference>
<dbReference type="CDD" id="cd01335">
    <property type="entry name" value="Radical_SAM"/>
    <property type="match status" value="1"/>
</dbReference>
<keyword evidence="5" id="KW-0411">Iron-sulfur</keyword>
<dbReference type="PANTHER" id="PTHR43409">
    <property type="entry name" value="ANAEROBIC MAGNESIUM-PROTOPORPHYRIN IX MONOMETHYL ESTER CYCLASE-RELATED"/>
    <property type="match status" value="1"/>
</dbReference>
<evidence type="ECO:0000256" key="2">
    <source>
        <dbReference type="ARBA" id="ARBA00022691"/>
    </source>
</evidence>
<reference evidence="7 8" key="1">
    <citation type="submission" date="2015-03" db="EMBL/GenBank/DDBJ databases">
        <authorList>
            <person name="Murphy D."/>
        </authorList>
    </citation>
    <scope>NUCLEOTIDE SEQUENCE [LARGE SCALE GENOMIC DNA]</scope>
    <source>
        <strain evidence="7 8">OL-4</strain>
    </source>
</reference>
<evidence type="ECO:0000256" key="4">
    <source>
        <dbReference type="ARBA" id="ARBA00023004"/>
    </source>
</evidence>
<dbReference type="SMART" id="SM00729">
    <property type="entry name" value="Elp3"/>
    <property type="match status" value="1"/>
</dbReference>
<keyword evidence="3" id="KW-0479">Metal-binding</keyword>
<gene>
    <name evidence="7" type="ORF">758</name>
</gene>
<dbReference type="GO" id="GO:0003824">
    <property type="term" value="F:catalytic activity"/>
    <property type="evidence" value="ECO:0007669"/>
    <property type="project" value="InterPro"/>
</dbReference>
<accession>A0A0E4C819</accession>
<dbReference type="AlphaFoldDB" id="A0A0E4C819"/>
<dbReference type="InterPro" id="IPR007197">
    <property type="entry name" value="rSAM"/>
</dbReference>
<keyword evidence="8" id="KW-1185">Reference proteome</keyword>
<evidence type="ECO:0000313" key="7">
    <source>
        <dbReference type="EMBL" id="CFX18933.1"/>
    </source>
</evidence>
<name>A0A0E4C819_9FIRM</name>
<keyword evidence="4" id="KW-0408">Iron</keyword>
<dbReference type="Gene3D" id="3.20.20.70">
    <property type="entry name" value="Aldolase class I"/>
    <property type="match status" value="1"/>
</dbReference>
<dbReference type="PROSITE" id="PS51257">
    <property type="entry name" value="PROKAR_LIPOPROTEIN"/>
    <property type="match status" value="1"/>
</dbReference>
<dbReference type="SFLD" id="SFLDG01095">
    <property type="entry name" value="Uncharacterised_Radical_SAM_Su"/>
    <property type="match status" value="1"/>
</dbReference>
<keyword evidence="2" id="KW-0949">S-adenosyl-L-methionine</keyword>
<dbReference type="SUPFAM" id="SSF102114">
    <property type="entry name" value="Radical SAM enzymes"/>
    <property type="match status" value="1"/>
</dbReference>
<feature type="domain" description="Radical SAM core" evidence="6">
    <location>
        <begin position="9"/>
        <end position="242"/>
    </location>
</feature>
<dbReference type="RefSeq" id="WP_046495932.1">
    <property type="nucleotide sequence ID" value="NZ_CGIH01000009.1"/>
</dbReference>
<sequence>MRYEGTVYRPPSEANSLLIQATIGCPHNKCSFCSMYKGSKFKIRSVEDIKEDLLAARDYYGPYIESLFFPDGNTIIMKTDQLVEIFSYAKEVFPPLKRITVYGSARFVNKKKIEDLQRLKEAGLTRIHTGMESGDDVTLERINKGTNAAEIIEAGLKLKQVGIDTSEYYLVGIGGKERWREHALESAKVLSAFSPDFIRLRTFVPIPNTPLYEDYQQGSFQLLSPHEALKEVGLFIANLNCEGSMVLSDHVSNYWNINGRIPDDQEEMLTEIKRALTVPEKNFRPANISRL</sequence>
<evidence type="ECO:0000313" key="8">
    <source>
        <dbReference type="Proteomes" id="UP000045545"/>
    </source>
</evidence>
<evidence type="ECO:0000259" key="6">
    <source>
        <dbReference type="PROSITE" id="PS51918"/>
    </source>
</evidence>
<dbReference type="STRING" id="690567.758"/>
<protein>
    <submittedName>
        <fullName evidence="7">Elongator protein 3/MiaB/NifB</fullName>
    </submittedName>
</protein>
<dbReference type="OrthoDB" id="9777636at2"/>
<dbReference type="SFLD" id="SFLDS00029">
    <property type="entry name" value="Radical_SAM"/>
    <property type="match status" value="1"/>
</dbReference>
<dbReference type="GO" id="GO:0046872">
    <property type="term" value="F:metal ion binding"/>
    <property type="evidence" value="ECO:0007669"/>
    <property type="project" value="UniProtKB-KW"/>
</dbReference>
<dbReference type="GO" id="GO:0051536">
    <property type="term" value="F:iron-sulfur cluster binding"/>
    <property type="evidence" value="ECO:0007669"/>
    <property type="project" value="UniProtKB-KW"/>
</dbReference>
<evidence type="ECO:0000256" key="5">
    <source>
        <dbReference type="ARBA" id="ARBA00023014"/>
    </source>
</evidence>
<dbReference type="InterPro" id="IPR058240">
    <property type="entry name" value="rSAM_sf"/>
</dbReference>
<dbReference type="Proteomes" id="UP000045545">
    <property type="component" value="Unassembled WGS sequence"/>
</dbReference>
<dbReference type="InterPro" id="IPR006638">
    <property type="entry name" value="Elp3/MiaA/NifB-like_rSAM"/>
</dbReference>
<dbReference type="InterPro" id="IPR051198">
    <property type="entry name" value="BchE-like"/>
</dbReference>
<dbReference type="PANTHER" id="PTHR43409:SF4">
    <property type="entry name" value="RADICAL SAM SUPERFAMILY PROTEIN"/>
    <property type="match status" value="1"/>
</dbReference>
<dbReference type="Pfam" id="PF04055">
    <property type="entry name" value="Radical_SAM"/>
    <property type="match status" value="1"/>
</dbReference>
<dbReference type="EMBL" id="CGIH01000009">
    <property type="protein sequence ID" value="CFX18933.1"/>
    <property type="molecule type" value="Genomic_DNA"/>
</dbReference>